<dbReference type="PANTHER" id="PTHR31809">
    <property type="entry name" value="BUD13 HOMOLOG"/>
    <property type="match status" value="1"/>
</dbReference>
<name>A0A7I5ECE3_HAECO</name>
<reference evidence="5" key="1">
    <citation type="submission" date="2020-12" db="UniProtKB">
        <authorList>
            <consortium name="WormBaseParasite"/>
        </authorList>
    </citation>
    <scope>IDENTIFICATION</scope>
    <source>
        <strain evidence="5">MHco3</strain>
    </source>
</reference>
<dbReference type="WBParaSite" id="HCON_00138390-00001">
    <property type="protein sequence ID" value="HCON_00138390-00001"/>
    <property type="gene ID" value="HCON_00138390"/>
</dbReference>
<dbReference type="PANTHER" id="PTHR31809:SF0">
    <property type="entry name" value="BUD13 HOMOLOG"/>
    <property type="match status" value="1"/>
</dbReference>
<feature type="compositionally biased region" description="Basic and acidic residues" evidence="3">
    <location>
        <begin position="456"/>
        <end position="472"/>
    </location>
</feature>
<feature type="region of interest" description="Disordered" evidence="3">
    <location>
        <begin position="77"/>
        <end position="472"/>
    </location>
</feature>
<dbReference type="InterPro" id="IPR051112">
    <property type="entry name" value="CWC26_splicing_factor"/>
</dbReference>
<feature type="compositionally biased region" description="Basic and acidic residues" evidence="3">
    <location>
        <begin position="376"/>
        <end position="403"/>
    </location>
</feature>
<evidence type="ECO:0000256" key="3">
    <source>
        <dbReference type="SAM" id="MobiDB-lite"/>
    </source>
</evidence>
<feature type="compositionally biased region" description="Polar residues" evidence="3">
    <location>
        <begin position="258"/>
        <end position="273"/>
    </location>
</feature>
<protein>
    <recommendedName>
        <fullName evidence="2">BUD13 homolog</fullName>
    </recommendedName>
</protein>
<dbReference type="Pfam" id="PF09736">
    <property type="entry name" value="Bud13"/>
    <property type="match status" value="1"/>
</dbReference>
<feature type="compositionally biased region" description="Basic and acidic residues" evidence="3">
    <location>
        <begin position="414"/>
        <end position="431"/>
    </location>
</feature>
<dbReference type="OMA" id="FEAEFQF"/>
<evidence type="ECO:0000313" key="4">
    <source>
        <dbReference type="Proteomes" id="UP000025227"/>
    </source>
</evidence>
<organism evidence="4 5">
    <name type="scientific">Haemonchus contortus</name>
    <name type="common">Barber pole worm</name>
    <dbReference type="NCBI Taxonomy" id="6289"/>
    <lineage>
        <taxon>Eukaryota</taxon>
        <taxon>Metazoa</taxon>
        <taxon>Ecdysozoa</taxon>
        <taxon>Nematoda</taxon>
        <taxon>Chromadorea</taxon>
        <taxon>Rhabditida</taxon>
        <taxon>Rhabditina</taxon>
        <taxon>Rhabditomorpha</taxon>
        <taxon>Strongyloidea</taxon>
        <taxon>Trichostrongylidae</taxon>
        <taxon>Haemonchus</taxon>
    </lineage>
</organism>
<evidence type="ECO:0000256" key="1">
    <source>
        <dbReference type="ARBA" id="ARBA00011069"/>
    </source>
</evidence>
<keyword evidence="4" id="KW-1185">Reference proteome</keyword>
<proteinExistence type="inferred from homology"/>
<dbReference type="GO" id="GO:0000398">
    <property type="term" value="P:mRNA splicing, via spliceosome"/>
    <property type="evidence" value="ECO:0007669"/>
    <property type="project" value="TreeGrafter"/>
</dbReference>
<dbReference type="GO" id="GO:0070274">
    <property type="term" value="C:RES complex"/>
    <property type="evidence" value="ECO:0007669"/>
    <property type="project" value="TreeGrafter"/>
</dbReference>
<feature type="compositionally biased region" description="Basic and acidic residues" evidence="3">
    <location>
        <begin position="169"/>
        <end position="205"/>
    </location>
</feature>
<dbReference type="GO" id="GO:0003723">
    <property type="term" value="F:RNA binding"/>
    <property type="evidence" value="ECO:0007669"/>
    <property type="project" value="TreeGrafter"/>
</dbReference>
<dbReference type="GO" id="GO:0005684">
    <property type="term" value="C:U2-type spliceosomal complex"/>
    <property type="evidence" value="ECO:0007669"/>
    <property type="project" value="TreeGrafter"/>
</dbReference>
<feature type="region of interest" description="Disordered" evidence="3">
    <location>
        <begin position="15"/>
        <end position="38"/>
    </location>
</feature>
<feature type="region of interest" description="Disordered" evidence="3">
    <location>
        <begin position="582"/>
        <end position="604"/>
    </location>
</feature>
<dbReference type="OrthoDB" id="6022at2759"/>
<comment type="similarity">
    <text evidence="1">Belongs to the CWC26 family.</text>
</comment>
<feature type="compositionally biased region" description="Basic and acidic residues" evidence="3">
    <location>
        <begin position="236"/>
        <end position="257"/>
    </location>
</feature>
<evidence type="ECO:0000256" key="2">
    <source>
        <dbReference type="ARBA" id="ARBA00014454"/>
    </source>
</evidence>
<dbReference type="InterPro" id="IPR018609">
    <property type="entry name" value="Bud13"/>
</dbReference>
<dbReference type="Proteomes" id="UP000025227">
    <property type="component" value="Unplaced"/>
</dbReference>
<feature type="compositionally biased region" description="Basic residues" evidence="3">
    <location>
        <begin position="325"/>
        <end position="336"/>
    </location>
</feature>
<evidence type="ECO:0000313" key="5">
    <source>
        <dbReference type="WBParaSite" id="HCON_00138390-00001"/>
    </source>
</evidence>
<feature type="compositionally biased region" description="Basic residues" evidence="3">
    <location>
        <begin position="206"/>
        <end position="216"/>
    </location>
</feature>
<sequence>MTTLSKAEYLQRYLSSGNEDEKKKKKKKKVKEPARGSGLRIVEDDAFIAVSANYKDIDTDEEKEDIEIIASITKQVEAKAREAPKFRKSFIPIDEVKQEPPSPSAADDTRPESSSSPRRATKSRKDSDASPPRKSKGRHDFDSDISPPRKAKGRHDSDSDISPPRKAKGRYDSDSDISPPRRRDPDPRSSKKRHDSDRSASPRREKSSRKERRRSKDRSPLRTPNESQTQPKRRRHDSDQSPPRKHERSSYKDRDSRSNYSPSRKPQSSSKNASIKVEVDSDQSPPRREQQTRKRHDSDSDQSPPRKRERPGRKRNDSDSDLSPPRKHERSSKHPAVKTEVDSDQSPPRKDRSRVRTKGSDSDQSPPRKHGRPSSRRQESEKHRERRIATPERLGKEPQKTLDGKVAGLQSAADLKKESEKLREREAKMFEEMDASVSGRNAETTVRQKQVRKGREKPEDKERKEREAKKQQELQEKYQLWNKGVAQAQLRAEQLEEMARVVSEPLARMADDVEMNRHLKEEIHEEDPMAVMLKSKKRKQALKRGDVVYPTYQGECPPNRFGIRPGYRWDGVDRSNGFEAKLAQSKNKRSAEEREYYQNLQLYE</sequence>
<accession>A0A7I5ECE3</accession>
<dbReference type="AlphaFoldDB" id="A0A7I5ECE3"/>
<feature type="compositionally biased region" description="Polar residues" evidence="3">
    <location>
        <begin position="438"/>
        <end position="448"/>
    </location>
</feature>
<feature type="compositionally biased region" description="Basic and acidic residues" evidence="3">
    <location>
        <begin position="285"/>
        <end position="299"/>
    </location>
</feature>